<evidence type="ECO:0000313" key="4">
    <source>
        <dbReference type="Proteomes" id="UP000239731"/>
    </source>
</evidence>
<dbReference type="RefSeq" id="WP_060763729.1">
    <property type="nucleotide sequence ID" value="NZ_LCYA01000041.1"/>
</dbReference>
<keyword evidence="2" id="KW-0255">Endonuclease</keyword>
<evidence type="ECO:0000313" key="1">
    <source>
        <dbReference type="EMBL" id="KWV89543.1"/>
    </source>
</evidence>
<organism evidence="1 3">
    <name type="scientific">Pseudomonas fluorescens</name>
    <dbReference type="NCBI Taxonomy" id="294"/>
    <lineage>
        <taxon>Bacteria</taxon>
        <taxon>Pseudomonadati</taxon>
        <taxon>Pseudomonadota</taxon>
        <taxon>Gammaproteobacteria</taxon>
        <taxon>Pseudomonadales</taxon>
        <taxon>Pseudomonadaceae</taxon>
        <taxon>Pseudomonas</taxon>
    </lineage>
</organism>
<dbReference type="Proteomes" id="UP000239731">
    <property type="component" value="Unassembled WGS sequence"/>
</dbReference>
<keyword evidence="2" id="KW-0540">Nuclease</keyword>
<keyword evidence="2" id="KW-0378">Hydrolase</keyword>
<dbReference type="Proteomes" id="UP000061348">
    <property type="component" value="Unassembled WGS sequence"/>
</dbReference>
<dbReference type="EMBL" id="LCYA01000041">
    <property type="protein sequence ID" value="KWV89543.1"/>
    <property type="molecule type" value="Genomic_DNA"/>
</dbReference>
<proteinExistence type="predicted"/>
<gene>
    <name evidence="2" type="ORF">C7A10_21965</name>
    <name evidence="1" type="ORF">PFLmoz3_00802</name>
</gene>
<dbReference type="GO" id="GO:0004519">
    <property type="term" value="F:endonuclease activity"/>
    <property type="evidence" value="ECO:0007669"/>
    <property type="project" value="UniProtKB-KW"/>
</dbReference>
<name>A0A109LKX3_PSEFL</name>
<dbReference type="PATRIC" id="fig|294.194.peg.923"/>
<dbReference type="EMBL" id="PVUH01000016">
    <property type="protein sequence ID" value="PRW88257.1"/>
    <property type="molecule type" value="Genomic_DNA"/>
</dbReference>
<accession>A0A109LKX3</accession>
<reference evidence="1 3" key="1">
    <citation type="submission" date="2015-05" db="EMBL/GenBank/DDBJ databases">
        <title>A genomic and transcriptomic approach to investigate the blue pigment phenotype in Pseudomonas fluorescens.</title>
        <authorList>
            <person name="Andreani N.A."/>
            <person name="Cardazzo B."/>
        </authorList>
    </citation>
    <scope>NUCLEOTIDE SEQUENCE [LARGE SCALE GENOMIC DNA]</scope>
    <source>
        <strain evidence="1 3">Ps_22</strain>
    </source>
</reference>
<evidence type="ECO:0000313" key="3">
    <source>
        <dbReference type="Proteomes" id="UP000061348"/>
    </source>
</evidence>
<evidence type="ECO:0000313" key="2">
    <source>
        <dbReference type="EMBL" id="PRW88257.1"/>
    </source>
</evidence>
<comment type="caution">
    <text evidence="1">The sequence shown here is derived from an EMBL/GenBank/DDBJ whole genome shotgun (WGS) entry which is preliminary data.</text>
</comment>
<sequence length="334" mass="37687">MSTEDRFKKSVVAVLAKRAANRCANPECGAVTSGPANESNGSVNVGEAAHIYGAHPGSARYDEKMASSDRGAITNAIWLCGNCHKRIDNDPSRYPPGLLFEWQREHENRISEQVGKTAAEVRLRYEKRHLEEFGRLSYLAERLIIEKGEYWEYLLTAEMLRFEMAPTIQRWDALKRGLYTKPIQRIDRDDSFSWLMDKSQEILLIVAAFSNITNFEIGRAWGESGVAGSDVDIVSVCRLYGEACSNTLLWEESVRFTRVDDDFSEIRDLYIGVAGDVIEQTAKIPKFLTDMVAPRPTSGTYELELIIGLPDGWEDRVDAAFKRAERAFLLDISS</sequence>
<protein>
    <submittedName>
        <fullName evidence="2">HNH endonuclease</fullName>
    </submittedName>
</protein>
<reference evidence="2 4" key="2">
    <citation type="submission" date="2018-03" db="EMBL/GenBank/DDBJ databases">
        <title>Blue discolouration in mozzarella cheese caused by Pseudomonas fluorescens.</title>
        <authorList>
            <person name="Chiesa F."/>
            <person name="Dalmasso A."/>
            <person name="Lomonaco S."/>
        </authorList>
    </citation>
    <scope>NUCLEOTIDE SEQUENCE [LARGE SCALE GENOMIC DNA]</scope>
    <source>
        <strain evidence="2 4">11293</strain>
    </source>
</reference>
<dbReference type="AlphaFoldDB" id="A0A109LKX3"/>